<dbReference type="Gene3D" id="2.60.40.10">
    <property type="entry name" value="Immunoglobulins"/>
    <property type="match status" value="1"/>
</dbReference>
<dbReference type="InterPro" id="IPR052177">
    <property type="entry name" value="Divisome_Glycosyl_Hydrolase"/>
</dbReference>
<comment type="caution">
    <text evidence="6">The sequence shown here is derived from an EMBL/GenBank/DDBJ whole genome shotgun (WGS) entry which is preliminary data.</text>
</comment>
<name>A0A132N6P0_9ACTN</name>
<sequence length="512" mass="57531">MLTTVPAAGPAEASSGPAAPDDCRPDPAAPKRQFRALWIASVLNIDWPSKPGLSVAQQQAEYLSLLDVARKYRLNAVILQVRPTADAFWPSRYEPWSQWLTGQQGKHPGYDPLAFAVRAAHERNLEFHAWFNPYRVSMQADPAKLAPGHPAREHPEWIVRYGGKLYYNPGVPEARRFVQDAILDAVARYDVDGIHFDDYFYPYPVAGQDFPDDATYRRYGADFARKADWRRHNVDLLVSELSRRIHALKPWVKFGVSPFGVWRNKSTDPAGSDTRAGVQTYDDLYADTRKWVREEWLDYVVPQVYWAIGHAPADYAKLVPWWARQVAGTRVHLYIGQALYKVGSTTQSPGWSEPTEMTRHLTVNRRYPRVAGDVYFSAKDVRANRLGAMARVAADHYAHPALIPLMPHLGGAAPPRPVITRAERTARGVALTWRAAAARQGDATAYAIYRFAGAAPRCGFADARHLIAIVRAGRTRTFTDTGAEPGRTYTYYVTALDRLHQESRPSPGRTVK</sequence>
<dbReference type="CDD" id="cd00063">
    <property type="entry name" value="FN3"/>
    <property type="match status" value="1"/>
</dbReference>
<dbReference type="InterPro" id="IPR013783">
    <property type="entry name" value="Ig-like_fold"/>
</dbReference>
<dbReference type="Proteomes" id="UP000070659">
    <property type="component" value="Unassembled WGS sequence"/>
</dbReference>
<feature type="domain" description="Fibronectin type-III" evidence="5">
    <location>
        <begin position="414"/>
        <end position="512"/>
    </location>
</feature>
<dbReference type="PANTHER" id="PTHR43405:SF1">
    <property type="entry name" value="GLYCOSYL HYDROLASE DIGH"/>
    <property type="match status" value="1"/>
</dbReference>
<dbReference type="PATRIC" id="fig|1469144.8.peg.1507"/>
<feature type="region of interest" description="Disordered" evidence="4">
    <location>
        <begin position="1"/>
        <end position="27"/>
    </location>
</feature>
<dbReference type="InterPro" id="IPR003790">
    <property type="entry name" value="GHL10"/>
</dbReference>
<keyword evidence="1" id="KW-0732">Signal</keyword>
<keyword evidence="3" id="KW-0624">Polysaccharide degradation</keyword>
<feature type="compositionally biased region" description="Low complexity" evidence="4">
    <location>
        <begin position="1"/>
        <end position="20"/>
    </location>
</feature>
<evidence type="ECO:0000313" key="6">
    <source>
        <dbReference type="EMBL" id="KWX05789.1"/>
    </source>
</evidence>
<dbReference type="GO" id="GO:0000272">
    <property type="term" value="P:polysaccharide catabolic process"/>
    <property type="evidence" value="ECO:0007669"/>
    <property type="project" value="UniProtKB-KW"/>
</dbReference>
<dbReference type="InterPro" id="IPR036116">
    <property type="entry name" value="FN3_sf"/>
</dbReference>
<reference evidence="6 7" key="1">
    <citation type="submission" date="2015-02" db="EMBL/GenBank/DDBJ databases">
        <title>Physiological reanalysis, assessment of diazotrophy, and genome sequences of multiple isolates of Streptomyces thermoautotrophicus.</title>
        <authorList>
            <person name="MacKellar D.C."/>
            <person name="Lieber L."/>
            <person name="Norman J."/>
            <person name="Bolger A."/>
            <person name="Tobin C."/>
            <person name="Murray J.W."/>
            <person name="Prell J."/>
        </authorList>
    </citation>
    <scope>NUCLEOTIDE SEQUENCE [LARGE SCALE GENOMIC DNA]</scope>
    <source>
        <strain evidence="6 7">UBT1</strain>
    </source>
</reference>
<protein>
    <submittedName>
        <fullName evidence="6">FenI</fullName>
    </submittedName>
</protein>
<gene>
    <name evidence="6" type="ORF">TH66_01620</name>
</gene>
<dbReference type="AlphaFoldDB" id="A0A132N6P0"/>
<keyword evidence="3" id="KW-0119">Carbohydrate metabolism</keyword>
<dbReference type="InterPro" id="IPR017853">
    <property type="entry name" value="GH"/>
</dbReference>
<dbReference type="SUPFAM" id="SSF51445">
    <property type="entry name" value="(Trans)glycosidases"/>
    <property type="match status" value="1"/>
</dbReference>
<dbReference type="GO" id="GO:0016798">
    <property type="term" value="F:hydrolase activity, acting on glycosyl bonds"/>
    <property type="evidence" value="ECO:0007669"/>
    <property type="project" value="UniProtKB-KW"/>
</dbReference>
<dbReference type="PROSITE" id="PS50853">
    <property type="entry name" value="FN3"/>
    <property type="match status" value="1"/>
</dbReference>
<evidence type="ECO:0000256" key="4">
    <source>
        <dbReference type="SAM" id="MobiDB-lite"/>
    </source>
</evidence>
<organism evidence="6 7">
    <name type="scientific">Carbonactinospora thermoautotrophica</name>
    <dbReference type="NCBI Taxonomy" id="1469144"/>
    <lineage>
        <taxon>Bacteria</taxon>
        <taxon>Bacillati</taxon>
        <taxon>Actinomycetota</taxon>
        <taxon>Actinomycetes</taxon>
        <taxon>Kitasatosporales</taxon>
        <taxon>Carbonactinosporaceae</taxon>
        <taxon>Carbonactinospora</taxon>
    </lineage>
</organism>
<dbReference type="SUPFAM" id="SSF49265">
    <property type="entry name" value="Fibronectin type III"/>
    <property type="match status" value="1"/>
</dbReference>
<dbReference type="EMBL" id="JYIJ01000010">
    <property type="protein sequence ID" value="KWX05789.1"/>
    <property type="molecule type" value="Genomic_DNA"/>
</dbReference>
<proteinExistence type="predicted"/>
<evidence type="ECO:0000259" key="5">
    <source>
        <dbReference type="PROSITE" id="PS50853"/>
    </source>
</evidence>
<evidence type="ECO:0000313" key="7">
    <source>
        <dbReference type="Proteomes" id="UP000070659"/>
    </source>
</evidence>
<evidence type="ECO:0000256" key="2">
    <source>
        <dbReference type="ARBA" id="ARBA00023295"/>
    </source>
</evidence>
<keyword evidence="2" id="KW-0326">Glycosidase</keyword>
<dbReference type="Gene3D" id="3.20.20.80">
    <property type="entry name" value="Glycosidases"/>
    <property type="match status" value="1"/>
</dbReference>
<evidence type="ECO:0000256" key="3">
    <source>
        <dbReference type="ARBA" id="ARBA00023326"/>
    </source>
</evidence>
<dbReference type="PANTHER" id="PTHR43405">
    <property type="entry name" value="GLYCOSYL HYDROLASE DIGH"/>
    <property type="match status" value="1"/>
</dbReference>
<evidence type="ECO:0000256" key="1">
    <source>
        <dbReference type="ARBA" id="ARBA00022729"/>
    </source>
</evidence>
<dbReference type="Pfam" id="PF02638">
    <property type="entry name" value="GHL10"/>
    <property type="match status" value="1"/>
</dbReference>
<dbReference type="InterPro" id="IPR003961">
    <property type="entry name" value="FN3_dom"/>
</dbReference>
<keyword evidence="2" id="KW-0378">Hydrolase</keyword>
<accession>A0A132N6P0</accession>